<reference evidence="6" key="1">
    <citation type="submission" date="2016-10" db="EMBL/GenBank/DDBJ databases">
        <authorList>
            <person name="Varghese N."/>
            <person name="Submissions S."/>
        </authorList>
    </citation>
    <scope>NUCLEOTIDE SEQUENCE [LARGE SCALE GENOMIC DNA]</scope>
    <source>
        <strain evidence="6">CGMCC 4.7038</strain>
    </source>
</reference>
<dbReference type="InterPro" id="IPR029069">
    <property type="entry name" value="HotDog_dom_sf"/>
</dbReference>
<dbReference type="EMBL" id="FNYV01000004">
    <property type="protein sequence ID" value="SEJ37787.1"/>
    <property type="molecule type" value="Genomic_DNA"/>
</dbReference>
<gene>
    <name evidence="5" type="ORF">SAMN05443287_104115</name>
</gene>
<dbReference type="AlphaFoldDB" id="A0A1H6YFK1"/>
<evidence type="ECO:0000256" key="2">
    <source>
        <dbReference type="ARBA" id="ARBA00023239"/>
    </source>
</evidence>
<feature type="region of interest" description="Disordered" evidence="3">
    <location>
        <begin position="140"/>
        <end position="161"/>
    </location>
</feature>
<comment type="similarity">
    <text evidence="1">Belongs to the thioester dehydratase family. FabZ subfamily.</text>
</comment>
<feature type="domain" description="ApeI dehydratase-like" evidence="4">
    <location>
        <begin position="41"/>
        <end position="109"/>
    </location>
</feature>
<evidence type="ECO:0000256" key="1">
    <source>
        <dbReference type="ARBA" id="ARBA00009174"/>
    </source>
</evidence>
<sequence>MNAPGTVEGQPCPPGAAPLAAVDDLQVGVVGDHVEVVAGVPIRRDDPNLCGHFPGFPVFPGVFIVEALVQAVDIALRNPGRPRLRLCSVDTVRFLAPLLPPDRLTLDIVATGDGPDRWTVTASGRRDDGTVTVTLRARFDGGDADEPTATGTEPSTGAAGGGLAHHQIRALLPQRYPLLLVDRVLTMTPGSRIEAVKTVTATEPCYRDLTDDAPPGDYAYPASLLVESLGQTAALLWLADADGPVGDDHVLMFVGARDFAFDGAAYPGDVLRHTVHLERVIADTAFATGETYVGDRRIARVGTLMAARRPRTALTVETATSRTAGVPTDRGPSRHGAARLRQSSAGKADLS</sequence>
<evidence type="ECO:0000259" key="4">
    <source>
        <dbReference type="Pfam" id="PF22818"/>
    </source>
</evidence>
<evidence type="ECO:0000313" key="6">
    <source>
        <dbReference type="Proteomes" id="UP000198707"/>
    </source>
</evidence>
<dbReference type="Proteomes" id="UP000198707">
    <property type="component" value="Unassembled WGS sequence"/>
</dbReference>
<proteinExistence type="inferred from homology"/>
<keyword evidence="2" id="KW-0456">Lyase</keyword>
<dbReference type="GO" id="GO:0016829">
    <property type="term" value="F:lyase activity"/>
    <property type="evidence" value="ECO:0007669"/>
    <property type="project" value="UniProtKB-KW"/>
</dbReference>
<dbReference type="PANTHER" id="PTHR30272">
    <property type="entry name" value="3-HYDROXYACYL-[ACYL-CARRIER-PROTEIN] DEHYDRATASE"/>
    <property type="match status" value="1"/>
</dbReference>
<dbReference type="STRING" id="1144548.SAMN05443287_104115"/>
<dbReference type="RefSeq" id="WP_232521252.1">
    <property type="nucleotide sequence ID" value="NZ_BOPI01000027.1"/>
</dbReference>
<dbReference type="InterPro" id="IPR013114">
    <property type="entry name" value="FabA_FabZ"/>
</dbReference>
<dbReference type="Pfam" id="PF22818">
    <property type="entry name" value="ApeI-like"/>
    <property type="match status" value="1"/>
</dbReference>
<dbReference type="SUPFAM" id="SSF54637">
    <property type="entry name" value="Thioesterase/thiol ester dehydrase-isomerase"/>
    <property type="match status" value="2"/>
</dbReference>
<dbReference type="Gene3D" id="3.10.129.10">
    <property type="entry name" value="Hotdog Thioesterase"/>
    <property type="match status" value="2"/>
</dbReference>
<dbReference type="Pfam" id="PF07977">
    <property type="entry name" value="FabA"/>
    <property type="match status" value="1"/>
</dbReference>
<dbReference type="InterPro" id="IPR054545">
    <property type="entry name" value="ApeI-like"/>
</dbReference>
<dbReference type="CDD" id="cd00493">
    <property type="entry name" value="FabA_FabZ"/>
    <property type="match status" value="1"/>
</dbReference>
<name>A0A1H6YFK1_9ACTN</name>
<feature type="region of interest" description="Disordered" evidence="3">
    <location>
        <begin position="319"/>
        <end position="351"/>
    </location>
</feature>
<keyword evidence="6" id="KW-1185">Reference proteome</keyword>
<evidence type="ECO:0000313" key="5">
    <source>
        <dbReference type="EMBL" id="SEJ37787.1"/>
    </source>
</evidence>
<protein>
    <submittedName>
        <fullName evidence="5">3-hydroxyacyl-[acyl-carrier-protein] dehydratase</fullName>
    </submittedName>
</protein>
<organism evidence="5 6">
    <name type="scientific">Micromonospora phaseoli</name>
    <dbReference type="NCBI Taxonomy" id="1144548"/>
    <lineage>
        <taxon>Bacteria</taxon>
        <taxon>Bacillati</taxon>
        <taxon>Actinomycetota</taxon>
        <taxon>Actinomycetes</taxon>
        <taxon>Micromonosporales</taxon>
        <taxon>Micromonosporaceae</taxon>
        <taxon>Micromonospora</taxon>
    </lineage>
</organism>
<dbReference type="PANTHER" id="PTHR30272:SF1">
    <property type="entry name" value="3-HYDROXYACYL-[ACYL-CARRIER-PROTEIN] DEHYDRATASE"/>
    <property type="match status" value="1"/>
</dbReference>
<accession>A0A1H6YFK1</accession>
<evidence type="ECO:0000256" key="3">
    <source>
        <dbReference type="SAM" id="MobiDB-lite"/>
    </source>
</evidence>